<organism evidence="3 4">
    <name type="scientific">Streptomyces hokutonensis</name>
    <dbReference type="NCBI Taxonomy" id="1306990"/>
    <lineage>
        <taxon>Bacteria</taxon>
        <taxon>Bacillati</taxon>
        <taxon>Actinomycetota</taxon>
        <taxon>Actinomycetes</taxon>
        <taxon>Kitasatosporales</taxon>
        <taxon>Streptomycetaceae</taxon>
        <taxon>Streptomyces</taxon>
    </lineage>
</organism>
<proteinExistence type="predicted"/>
<dbReference type="EMBL" id="JBIAHM010000001">
    <property type="protein sequence ID" value="MFE9597187.1"/>
    <property type="molecule type" value="Genomic_DNA"/>
</dbReference>
<feature type="region of interest" description="Disordered" evidence="1">
    <location>
        <begin position="180"/>
        <end position="201"/>
    </location>
</feature>
<dbReference type="InterPro" id="IPR024983">
    <property type="entry name" value="CHAT_dom"/>
</dbReference>
<protein>
    <submittedName>
        <fullName evidence="3">CHAT domain-containing protein</fullName>
    </submittedName>
</protein>
<gene>
    <name evidence="3" type="ORF">ACFYNQ_01260</name>
</gene>
<accession>A0ABW6LW77</accession>
<reference evidence="3 4" key="1">
    <citation type="submission" date="2024-10" db="EMBL/GenBank/DDBJ databases">
        <title>The Natural Products Discovery Center: Release of the First 8490 Sequenced Strains for Exploring Actinobacteria Biosynthetic Diversity.</title>
        <authorList>
            <person name="Kalkreuter E."/>
            <person name="Kautsar S.A."/>
            <person name="Yang D."/>
            <person name="Bader C.D."/>
            <person name="Teijaro C.N."/>
            <person name="Fluegel L."/>
            <person name="Davis C.M."/>
            <person name="Simpson J.R."/>
            <person name="Lauterbach L."/>
            <person name="Steele A.D."/>
            <person name="Gui C."/>
            <person name="Meng S."/>
            <person name="Li G."/>
            <person name="Viehrig K."/>
            <person name="Ye F."/>
            <person name="Su P."/>
            <person name="Kiefer A.F."/>
            <person name="Nichols A."/>
            <person name="Cepeda A.J."/>
            <person name="Yan W."/>
            <person name="Fan B."/>
            <person name="Jiang Y."/>
            <person name="Adhikari A."/>
            <person name="Zheng C.-J."/>
            <person name="Schuster L."/>
            <person name="Cowan T.M."/>
            <person name="Smanski M.J."/>
            <person name="Chevrette M.G."/>
            <person name="De Carvalho L.P.S."/>
            <person name="Shen B."/>
        </authorList>
    </citation>
    <scope>NUCLEOTIDE SEQUENCE [LARGE SCALE GENOMIC DNA]</scope>
    <source>
        <strain evidence="3 4">NPDC006488</strain>
    </source>
</reference>
<evidence type="ECO:0000256" key="1">
    <source>
        <dbReference type="SAM" id="MobiDB-lite"/>
    </source>
</evidence>
<sequence>MGFFRRTAPKPSTAARAALLHYQRLMEVFPEVGEGEEREFWELQRQCFMGMAAGDDSLALPCFLTSYANVSIRADKGQWIPATASALIFVSAMISIDAQCTLREQPFPEDLAPKVQRMHEWTVHIAHLSGVPLASAILAEELSARKFSDRMTARALSEVFRGSRPLRDLARIKRDVESRKPTAAQLRANAEPDHPGQSLKEQVTSRYLKQLEQLSDDPARSYLLSASSVGQAAYGALSTGRTVLYIAPGFRAGAAIRLNSPGTGLELCESVELPLLSGTAVRAQVRELREVVGATDEVKPRLTAIGKALADTAERVWQPVLARWPDLYGMKVALIPLGASALLPLYTAPVDEGPACARMDLTVVPSGKALMLAGSWPAPGPASTLVACDPSSGEATIRMTLREARAVADVHGVEPLFMRPPPGAETPSGPEPDELLRRISQAGLVHLACHGELHDAAPLESKLQLGQWIALSTLLEHDLRPGSTVVLSACHLGGIGDVLTGEQLGFPAALLAMGARSVIAPLWSIPDTDTTVALITDLHRELRTHSPSVALGRTIAEAAKRGVRPTVWAAFTHFGA</sequence>
<dbReference type="Pfam" id="PF12770">
    <property type="entry name" value="CHAT"/>
    <property type="match status" value="1"/>
</dbReference>
<dbReference type="Proteomes" id="UP001601303">
    <property type="component" value="Unassembled WGS sequence"/>
</dbReference>
<evidence type="ECO:0000259" key="2">
    <source>
        <dbReference type="Pfam" id="PF12770"/>
    </source>
</evidence>
<evidence type="ECO:0000313" key="4">
    <source>
        <dbReference type="Proteomes" id="UP001601303"/>
    </source>
</evidence>
<name>A0ABW6LW77_9ACTN</name>
<comment type="caution">
    <text evidence="3">The sequence shown here is derived from an EMBL/GenBank/DDBJ whole genome shotgun (WGS) entry which is preliminary data.</text>
</comment>
<keyword evidence="4" id="KW-1185">Reference proteome</keyword>
<dbReference type="RefSeq" id="WP_388101640.1">
    <property type="nucleotide sequence ID" value="NZ_JBIAHM010000001.1"/>
</dbReference>
<feature type="domain" description="CHAT" evidence="2">
    <location>
        <begin position="314"/>
        <end position="575"/>
    </location>
</feature>
<evidence type="ECO:0000313" key="3">
    <source>
        <dbReference type="EMBL" id="MFE9597187.1"/>
    </source>
</evidence>